<dbReference type="Pfam" id="PF13561">
    <property type="entry name" value="adh_short_C2"/>
    <property type="match status" value="1"/>
</dbReference>
<proteinExistence type="inferred from homology"/>
<organism evidence="3 4">
    <name type="scientific">Amycolatopsis rubida</name>
    <dbReference type="NCBI Taxonomy" id="112413"/>
    <lineage>
        <taxon>Bacteria</taxon>
        <taxon>Bacillati</taxon>
        <taxon>Actinomycetota</taxon>
        <taxon>Actinomycetes</taxon>
        <taxon>Pseudonocardiales</taxon>
        <taxon>Pseudonocardiaceae</taxon>
        <taxon>Amycolatopsis</taxon>
    </lineage>
</organism>
<dbReference type="SUPFAM" id="SSF51735">
    <property type="entry name" value="NAD(P)-binding Rossmann-fold domains"/>
    <property type="match status" value="1"/>
</dbReference>
<evidence type="ECO:0000313" key="4">
    <source>
        <dbReference type="Proteomes" id="UP000199137"/>
    </source>
</evidence>
<sequence length="268" mass="27596">MNDPARRRKPELALVTGAAGGVGSATARRLAEDGAKVAVTDLNAERLKELADELGAVALPADGTDRAAIHDMVEQAVARLGGLDTVIATQGAAVSGTARPEHVEAYQRALDVNLHGSFYLAGEVLPHLVERQGSLVLFASTAGLIAGPPGTVGYTAAKAGIIGITRWLARDYGPKGVRVNAVCPGWIRTPLGEGAMAYLAKREGITLDEAYALTTKHVPLRRAAEPEEIASVCAFLASGDASMVTGHVLVADGGGAAVDSSTLEFDAP</sequence>
<protein>
    <submittedName>
        <fullName evidence="3">NADP-dependent 3-hydroxy acid dehydrogenase YdfG</fullName>
    </submittedName>
</protein>
<evidence type="ECO:0000256" key="2">
    <source>
        <dbReference type="ARBA" id="ARBA00023002"/>
    </source>
</evidence>
<name>A0A1I5TEB2_9PSEU</name>
<dbReference type="GO" id="GO:0016491">
    <property type="term" value="F:oxidoreductase activity"/>
    <property type="evidence" value="ECO:0007669"/>
    <property type="project" value="UniProtKB-KW"/>
</dbReference>
<comment type="similarity">
    <text evidence="1">Belongs to the short-chain dehydrogenases/reductases (SDR) family.</text>
</comment>
<gene>
    <name evidence="3" type="ORF">SAMN05421854_10774</name>
</gene>
<dbReference type="RefSeq" id="WP_093574853.1">
    <property type="nucleotide sequence ID" value="NZ_FOWC01000007.1"/>
</dbReference>
<dbReference type="STRING" id="112413.SAMN05421854_10774"/>
<dbReference type="Proteomes" id="UP000199137">
    <property type="component" value="Unassembled WGS sequence"/>
</dbReference>
<dbReference type="FunFam" id="3.40.50.720:FF:000084">
    <property type="entry name" value="Short-chain dehydrogenase reductase"/>
    <property type="match status" value="1"/>
</dbReference>
<dbReference type="InterPro" id="IPR002347">
    <property type="entry name" value="SDR_fam"/>
</dbReference>
<evidence type="ECO:0000313" key="3">
    <source>
        <dbReference type="EMBL" id="SFP81369.1"/>
    </source>
</evidence>
<dbReference type="EMBL" id="FOWC01000007">
    <property type="protein sequence ID" value="SFP81369.1"/>
    <property type="molecule type" value="Genomic_DNA"/>
</dbReference>
<accession>A0A1I5TEB2</accession>
<dbReference type="Gene3D" id="3.40.50.720">
    <property type="entry name" value="NAD(P)-binding Rossmann-like Domain"/>
    <property type="match status" value="1"/>
</dbReference>
<keyword evidence="2" id="KW-0560">Oxidoreductase</keyword>
<dbReference type="PANTHER" id="PTHR24321">
    <property type="entry name" value="DEHYDROGENASES, SHORT CHAIN"/>
    <property type="match status" value="1"/>
</dbReference>
<dbReference type="InterPro" id="IPR036291">
    <property type="entry name" value="NAD(P)-bd_dom_sf"/>
</dbReference>
<dbReference type="OrthoDB" id="7064009at2"/>
<dbReference type="PRINTS" id="PR00081">
    <property type="entry name" value="GDHRDH"/>
</dbReference>
<evidence type="ECO:0000256" key="1">
    <source>
        <dbReference type="ARBA" id="ARBA00006484"/>
    </source>
</evidence>
<dbReference type="AlphaFoldDB" id="A0A1I5TEB2"/>
<reference evidence="3 4" key="1">
    <citation type="submission" date="2016-10" db="EMBL/GenBank/DDBJ databases">
        <authorList>
            <person name="de Groot N.N."/>
        </authorList>
    </citation>
    <scope>NUCLEOTIDE SEQUENCE [LARGE SCALE GENOMIC DNA]</scope>
    <source>
        <strain evidence="3 4">DSM 44637</strain>
    </source>
</reference>
<dbReference type="CDD" id="cd05233">
    <property type="entry name" value="SDR_c"/>
    <property type="match status" value="1"/>
</dbReference>
<dbReference type="PANTHER" id="PTHR24321:SF8">
    <property type="entry name" value="ESTRADIOL 17-BETA-DEHYDROGENASE 8-RELATED"/>
    <property type="match status" value="1"/>
</dbReference>